<evidence type="ECO:0000313" key="3">
    <source>
        <dbReference type="Proteomes" id="UP000295293"/>
    </source>
</evidence>
<name>A0A4R6YTF2_9GAMM</name>
<dbReference type="InterPro" id="IPR029058">
    <property type="entry name" value="AB_hydrolase_fold"/>
</dbReference>
<evidence type="ECO:0000259" key="1">
    <source>
        <dbReference type="Pfam" id="PF12697"/>
    </source>
</evidence>
<protein>
    <submittedName>
        <fullName evidence="2">Esterase/lipase</fullName>
    </submittedName>
</protein>
<dbReference type="InterPro" id="IPR000073">
    <property type="entry name" value="AB_hydrolase_1"/>
</dbReference>
<organism evidence="2 3">
    <name type="scientific">Tahibacter aquaticus</name>
    <dbReference type="NCBI Taxonomy" id="520092"/>
    <lineage>
        <taxon>Bacteria</taxon>
        <taxon>Pseudomonadati</taxon>
        <taxon>Pseudomonadota</taxon>
        <taxon>Gammaproteobacteria</taxon>
        <taxon>Lysobacterales</taxon>
        <taxon>Rhodanobacteraceae</taxon>
        <taxon>Tahibacter</taxon>
    </lineage>
</organism>
<sequence>MPSSCVCPPESTLAIHGAGGGGWEWAIWQRVWRAHAATLYAPDLQPLAAGLGATLLDDYLAQMRAAASGLSRPVIVGASLGGLIALAIARQVQARGLVLVNPLPPAGIAPRPGRRVDTAGIIPWASRRRLASSQRSLPDADDAAVLYAFRHWRDESAAVLDQAVTGLNVELPDCRILVIASSADGDVPTESSRNLAAACAAQLWILPGVSHTGPLLGRDAAALARRVLGWTQAETFHTSPSQVPLQTE</sequence>
<dbReference type="EMBL" id="SNZH01000010">
    <property type="protein sequence ID" value="TDR41669.1"/>
    <property type="molecule type" value="Genomic_DNA"/>
</dbReference>
<dbReference type="SUPFAM" id="SSF53474">
    <property type="entry name" value="alpha/beta-Hydrolases"/>
    <property type="match status" value="1"/>
</dbReference>
<accession>A0A4R6YTF2</accession>
<evidence type="ECO:0000313" key="2">
    <source>
        <dbReference type="EMBL" id="TDR41669.1"/>
    </source>
</evidence>
<dbReference type="RefSeq" id="WP_133819743.1">
    <property type="nucleotide sequence ID" value="NZ_SNZH01000010.1"/>
</dbReference>
<dbReference type="Proteomes" id="UP000295293">
    <property type="component" value="Unassembled WGS sequence"/>
</dbReference>
<gene>
    <name evidence="2" type="ORF">DFR29_110152</name>
</gene>
<dbReference type="Gene3D" id="3.40.50.1820">
    <property type="entry name" value="alpha/beta hydrolase"/>
    <property type="match status" value="1"/>
</dbReference>
<dbReference type="Pfam" id="PF12697">
    <property type="entry name" value="Abhydrolase_6"/>
    <property type="match status" value="1"/>
</dbReference>
<dbReference type="AlphaFoldDB" id="A0A4R6YTF2"/>
<dbReference type="OrthoDB" id="5983953at2"/>
<proteinExistence type="predicted"/>
<keyword evidence="3" id="KW-1185">Reference proteome</keyword>
<comment type="caution">
    <text evidence="2">The sequence shown here is derived from an EMBL/GenBank/DDBJ whole genome shotgun (WGS) entry which is preliminary data.</text>
</comment>
<reference evidence="2 3" key="1">
    <citation type="submission" date="2019-03" db="EMBL/GenBank/DDBJ databases">
        <title>Genomic Encyclopedia of Type Strains, Phase IV (KMG-IV): sequencing the most valuable type-strain genomes for metagenomic binning, comparative biology and taxonomic classification.</title>
        <authorList>
            <person name="Goeker M."/>
        </authorList>
    </citation>
    <scope>NUCLEOTIDE SEQUENCE [LARGE SCALE GENOMIC DNA]</scope>
    <source>
        <strain evidence="2 3">DSM 21667</strain>
    </source>
</reference>
<feature type="domain" description="AB hydrolase-1" evidence="1">
    <location>
        <begin position="15"/>
        <end position="225"/>
    </location>
</feature>